<gene>
    <name evidence="2" type="ORF">GCM10010449_43810</name>
</gene>
<feature type="compositionally biased region" description="Basic and acidic residues" evidence="1">
    <location>
        <begin position="46"/>
        <end position="55"/>
    </location>
</feature>
<keyword evidence="3" id="KW-1185">Reference proteome</keyword>
<accession>A0ABP6MKV1</accession>
<dbReference type="Proteomes" id="UP001501637">
    <property type="component" value="Unassembled WGS sequence"/>
</dbReference>
<evidence type="ECO:0000313" key="3">
    <source>
        <dbReference type="Proteomes" id="UP001501637"/>
    </source>
</evidence>
<name>A0ABP6MKV1_9ACTN</name>
<proteinExistence type="predicted"/>
<sequence>MLGLPRGSLPKPVDDRRNRDGTHHQQSGEDDHGGCDSVGGDQSEQGPDRDRHAGKQMDQQPNRQ</sequence>
<comment type="caution">
    <text evidence="2">The sequence shown here is derived from an EMBL/GenBank/DDBJ whole genome shotgun (WGS) entry which is preliminary data.</text>
</comment>
<evidence type="ECO:0000256" key="1">
    <source>
        <dbReference type="SAM" id="MobiDB-lite"/>
    </source>
</evidence>
<feature type="region of interest" description="Disordered" evidence="1">
    <location>
        <begin position="1"/>
        <end position="64"/>
    </location>
</feature>
<organism evidence="2 3">
    <name type="scientific">Streptomyces rectiviolaceus</name>
    <dbReference type="NCBI Taxonomy" id="332591"/>
    <lineage>
        <taxon>Bacteria</taxon>
        <taxon>Bacillati</taxon>
        <taxon>Actinomycetota</taxon>
        <taxon>Actinomycetes</taxon>
        <taxon>Kitasatosporales</taxon>
        <taxon>Streptomycetaceae</taxon>
        <taxon>Streptomyces</taxon>
    </lineage>
</organism>
<protein>
    <submittedName>
        <fullName evidence="2">Uncharacterized protein</fullName>
    </submittedName>
</protein>
<feature type="compositionally biased region" description="Basic and acidic residues" evidence="1">
    <location>
        <begin position="12"/>
        <end position="34"/>
    </location>
</feature>
<reference evidence="3" key="1">
    <citation type="journal article" date="2019" name="Int. J. Syst. Evol. Microbiol.">
        <title>The Global Catalogue of Microorganisms (GCM) 10K type strain sequencing project: providing services to taxonomists for standard genome sequencing and annotation.</title>
        <authorList>
            <consortium name="The Broad Institute Genomics Platform"/>
            <consortium name="The Broad Institute Genome Sequencing Center for Infectious Disease"/>
            <person name="Wu L."/>
            <person name="Ma J."/>
        </authorList>
    </citation>
    <scope>NUCLEOTIDE SEQUENCE [LARGE SCALE GENOMIC DNA]</scope>
    <source>
        <strain evidence="3">JCM 9092</strain>
    </source>
</reference>
<evidence type="ECO:0000313" key="2">
    <source>
        <dbReference type="EMBL" id="GAA3116941.1"/>
    </source>
</evidence>
<dbReference type="EMBL" id="BAAAUG010000077">
    <property type="protein sequence ID" value="GAA3116941.1"/>
    <property type="molecule type" value="Genomic_DNA"/>
</dbReference>